<protein>
    <submittedName>
        <fullName evidence="1">Uncharacterized protein</fullName>
    </submittedName>
</protein>
<dbReference type="RefSeq" id="WP_358278939.1">
    <property type="nucleotide sequence ID" value="NZ_JBEYGJ010000003.1"/>
</dbReference>
<dbReference type="Proteomes" id="UP001601288">
    <property type="component" value="Unassembled WGS sequence"/>
</dbReference>
<dbReference type="EMBL" id="JBIAFP010000008">
    <property type="protein sequence ID" value="MFE9225990.1"/>
    <property type="molecule type" value="Genomic_DNA"/>
</dbReference>
<evidence type="ECO:0000313" key="2">
    <source>
        <dbReference type="Proteomes" id="UP001601288"/>
    </source>
</evidence>
<keyword evidence="2" id="KW-1185">Reference proteome</keyword>
<evidence type="ECO:0000313" key="1">
    <source>
        <dbReference type="EMBL" id="MFE9225990.1"/>
    </source>
</evidence>
<proteinExistence type="predicted"/>
<sequence length="52" mass="5763">MGTPPRCTSAVHLRIDLAHLQQHPPTAARTAAWTIADLRSRLELLGIPVRPR</sequence>
<comment type="caution">
    <text evidence="1">The sequence shown here is derived from an EMBL/GenBank/DDBJ whole genome shotgun (WGS) entry which is preliminary data.</text>
</comment>
<gene>
    <name evidence="1" type="ORF">ACFYM3_15405</name>
</gene>
<organism evidence="1 2">
    <name type="scientific">Streptomyces massasporeus</name>
    <dbReference type="NCBI Taxonomy" id="67324"/>
    <lineage>
        <taxon>Bacteria</taxon>
        <taxon>Bacillati</taxon>
        <taxon>Actinomycetota</taxon>
        <taxon>Actinomycetes</taxon>
        <taxon>Kitasatosporales</taxon>
        <taxon>Streptomycetaceae</taxon>
        <taxon>Streptomyces</taxon>
    </lineage>
</organism>
<reference evidence="1 2" key="1">
    <citation type="submission" date="2024-10" db="EMBL/GenBank/DDBJ databases">
        <title>The Natural Products Discovery Center: Release of the First 8490 Sequenced Strains for Exploring Actinobacteria Biosynthetic Diversity.</title>
        <authorList>
            <person name="Kalkreuter E."/>
            <person name="Kautsar S.A."/>
            <person name="Yang D."/>
            <person name="Bader C.D."/>
            <person name="Teijaro C.N."/>
            <person name="Fluegel L."/>
            <person name="Davis C.M."/>
            <person name="Simpson J.R."/>
            <person name="Lauterbach L."/>
            <person name="Steele A.D."/>
            <person name="Gui C."/>
            <person name="Meng S."/>
            <person name="Li G."/>
            <person name="Viehrig K."/>
            <person name="Ye F."/>
            <person name="Su P."/>
            <person name="Kiefer A.F."/>
            <person name="Nichols A."/>
            <person name="Cepeda A.J."/>
            <person name="Yan W."/>
            <person name="Fan B."/>
            <person name="Jiang Y."/>
            <person name="Adhikari A."/>
            <person name="Zheng C.-J."/>
            <person name="Schuster L."/>
            <person name="Cowan T.M."/>
            <person name="Smanski M.J."/>
            <person name="Chevrette M.G."/>
            <person name="De Carvalho L.P.S."/>
            <person name="Shen B."/>
        </authorList>
    </citation>
    <scope>NUCLEOTIDE SEQUENCE [LARGE SCALE GENOMIC DNA]</scope>
    <source>
        <strain evidence="1 2">NPDC007066</strain>
    </source>
</reference>
<name>A0ABW6LC11_9ACTN</name>
<accession>A0ABW6LC11</accession>